<evidence type="ECO:0000256" key="3">
    <source>
        <dbReference type="ARBA" id="ARBA00012027"/>
    </source>
</evidence>
<evidence type="ECO:0000259" key="7">
    <source>
        <dbReference type="PROSITE" id="PS50035"/>
    </source>
</evidence>
<name>A0ABY9VLJ3_9BACI</name>
<dbReference type="PANTHER" id="PTHR43856:SF1">
    <property type="entry name" value="MITOCHONDRIAL CARDIOLIPIN HYDROLASE"/>
    <property type="match status" value="1"/>
</dbReference>
<keyword evidence="4" id="KW-0378">Hydrolase</keyword>
<dbReference type="PROSITE" id="PS50035">
    <property type="entry name" value="PLD"/>
    <property type="match status" value="1"/>
</dbReference>
<keyword evidence="9" id="KW-1185">Reference proteome</keyword>
<evidence type="ECO:0000256" key="6">
    <source>
        <dbReference type="ARBA" id="ARBA00023098"/>
    </source>
</evidence>
<reference evidence="8 9" key="1">
    <citation type="submission" date="2023-09" db="EMBL/GenBank/DDBJ databases">
        <title>Microbial mechanism of fulvic acid promoting antimony reduction mineralization in rice fields.</title>
        <authorList>
            <person name="Chen G."/>
            <person name="Lan J."/>
        </authorList>
    </citation>
    <scope>NUCLEOTIDE SEQUENCE [LARGE SCALE GENOMIC DNA]</scope>
    <source>
        <strain evidence="8 9">PS1</strain>
    </source>
</reference>
<evidence type="ECO:0000256" key="5">
    <source>
        <dbReference type="ARBA" id="ARBA00022963"/>
    </source>
</evidence>
<dbReference type="Pfam" id="PF13091">
    <property type="entry name" value="PLDc_2"/>
    <property type="match status" value="1"/>
</dbReference>
<evidence type="ECO:0000256" key="1">
    <source>
        <dbReference type="ARBA" id="ARBA00000798"/>
    </source>
</evidence>
<keyword evidence="6" id="KW-0443">Lipid metabolism</keyword>
<comment type="similarity">
    <text evidence="2">Belongs to the phospholipase D family.</text>
</comment>
<dbReference type="InterPro" id="IPR001736">
    <property type="entry name" value="PLipase_D/transphosphatidylase"/>
</dbReference>
<dbReference type="PANTHER" id="PTHR43856">
    <property type="entry name" value="CARDIOLIPIN HYDROLASE"/>
    <property type="match status" value="1"/>
</dbReference>
<organism evidence="8 9">
    <name type="scientific">Mesobacillus jeotgali</name>
    <dbReference type="NCBI Taxonomy" id="129985"/>
    <lineage>
        <taxon>Bacteria</taxon>
        <taxon>Bacillati</taxon>
        <taxon>Bacillota</taxon>
        <taxon>Bacilli</taxon>
        <taxon>Bacillales</taxon>
        <taxon>Bacillaceae</taxon>
        <taxon>Mesobacillus</taxon>
    </lineage>
</organism>
<dbReference type="EC" id="3.1.4.4" evidence="3"/>
<comment type="catalytic activity">
    <reaction evidence="1">
        <text>a 1,2-diacyl-sn-glycero-3-phosphocholine + H2O = a 1,2-diacyl-sn-glycero-3-phosphate + choline + H(+)</text>
        <dbReference type="Rhea" id="RHEA:14445"/>
        <dbReference type="ChEBI" id="CHEBI:15354"/>
        <dbReference type="ChEBI" id="CHEBI:15377"/>
        <dbReference type="ChEBI" id="CHEBI:15378"/>
        <dbReference type="ChEBI" id="CHEBI:57643"/>
        <dbReference type="ChEBI" id="CHEBI:58608"/>
        <dbReference type="EC" id="3.1.4.4"/>
    </reaction>
</comment>
<accession>A0ABY9VLJ3</accession>
<feature type="domain" description="PLD phosphodiesterase" evidence="7">
    <location>
        <begin position="196"/>
        <end position="223"/>
    </location>
</feature>
<dbReference type="Proteomes" id="UP001303324">
    <property type="component" value="Chromosome"/>
</dbReference>
<gene>
    <name evidence="8" type="ORF">RH061_10260</name>
</gene>
<dbReference type="EMBL" id="CP134494">
    <property type="protein sequence ID" value="WNF24836.1"/>
    <property type="molecule type" value="Genomic_DNA"/>
</dbReference>
<evidence type="ECO:0000256" key="4">
    <source>
        <dbReference type="ARBA" id="ARBA00022801"/>
    </source>
</evidence>
<dbReference type="InterPro" id="IPR051406">
    <property type="entry name" value="PLD_domain"/>
</dbReference>
<dbReference type="InterPro" id="IPR025202">
    <property type="entry name" value="PLD-like_dom"/>
</dbReference>
<sequence length="260" mass="30685">MNNYQDKLNRFVLACIKNENCVILDRLQEYLENYDMRNGYTRVVSDLQLPFDIEIILYEMLKEAYSKRLNSTRIIEDISLSSNLAIRMFEEQPSLSSVWTGPLFDRRIMALKTYETVKDLIDSAQNDILIVGYSFSFKYEEVLNVLKSIENAVKRKCNVNFIVNKKESNLREIVSNWKEEKHKLNIFQWKGSPEKDFTSLHAKLIIVDQREMLITSANFSYHGFKKNIETGVLICNHTVVSEIRNQYLSLIRNNHLERYF</sequence>
<dbReference type="SUPFAM" id="SSF56024">
    <property type="entry name" value="Phospholipase D/nuclease"/>
    <property type="match status" value="1"/>
</dbReference>
<dbReference type="Gene3D" id="3.30.870.10">
    <property type="entry name" value="Endonuclease Chain A"/>
    <property type="match status" value="1"/>
</dbReference>
<evidence type="ECO:0000256" key="2">
    <source>
        <dbReference type="ARBA" id="ARBA00008664"/>
    </source>
</evidence>
<evidence type="ECO:0000313" key="9">
    <source>
        <dbReference type="Proteomes" id="UP001303324"/>
    </source>
</evidence>
<dbReference type="RefSeq" id="WP_311075837.1">
    <property type="nucleotide sequence ID" value="NZ_CP134494.1"/>
</dbReference>
<evidence type="ECO:0000313" key="8">
    <source>
        <dbReference type="EMBL" id="WNF24836.1"/>
    </source>
</evidence>
<protein>
    <recommendedName>
        <fullName evidence="3">phospholipase D</fullName>
        <ecNumber evidence="3">3.1.4.4</ecNumber>
    </recommendedName>
</protein>
<keyword evidence="5" id="KW-0442">Lipid degradation</keyword>
<proteinExistence type="inferred from homology"/>